<dbReference type="GO" id="GO:0007021">
    <property type="term" value="P:tubulin complex assembly"/>
    <property type="evidence" value="ECO:0007669"/>
    <property type="project" value="InterPro"/>
</dbReference>
<dbReference type="Gene3D" id="1.20.58.90">
    <property type="match status" value="1"/>
</dbReference>
<dbReference type="GO" id="GO:0048487">
    <property type="term" value="F:beta-tubulin binding"/>
    <property type="evidence" value="ECO:0007669"/>
    <property type="project" value="InterPro"/>
</dbReference>
<dbReference type="EMBL" id="CH964232">
    <property type="protein sequence ID" value="EDW81334.1"/>
    <property type="molecule type" value="Genomic_DNA"/>
</dbReference>
<evidence type="ECO:0000313" key="2">
    <source>
        <dbReference type="Proteomes" id="UP000007798"/>
    </source>
</evidence>
<gene>
    <name evidence="1" type="primary">Dwil\GK11083</name>
    <name evidence="1" type="ORF">Dwil_GK11083</name>
</gene>
<protein>
    <recommendedName>
        <fullName evidence="3">Tubulin-specific chaperone A</fullName>
    </recommendedName>
</protein>
<name>B4N883_DROWI</name>
<dbReference type="OrthoDB" id="296187at2759"/>
<evidence type="ECO:0000313" key="1">
    <source>
        <dbReference type="EMBL" id="EDW81334.1"/>
    </source>
</evidence>
<dbReference type="HOGENOM" id="CLU_2029141_0_0_1"/>
<accession>B4N883</accession>
<proteinExistence type="predicted"/>
<sequence>MEDPRKRLLRNIIDNVYHLDKRRFFQQRQIQTETERLERYIADVAMNHKKYEQLQKIEGSQSIFDQVQRQLQLECEKLEKFLKFNDDLKTTDCYVEAKQLLEAARSEDKETEKEHGELISSN</sequence>
<dbReference type="AlphaFoldDB" id="B4N883"/>
<dbReference type="PhylomeDB" id="B4N883"/>
<dbReference type="GO" id="GO:0007023">
    <property type="term" value="P:post-chaperonin tubulin folding pathway"/>
    <property type="evidence" value="ECO:0007669"/>
    <property type="project" value="InterPro"/>
</dbReference>
<dbReference type="Proteomes" id="UP000007798">
    <property type="component" value="Unassembled WGS sequence"/>
</dbReference>
<dbReference type="InParanoid" id="B4N883"/>
<dbReference type="OMA" id="EHCNESE"/>
<reference evidence="1 2" key="1">
    <citation type="journal article" date="2007" name="Nature">
        <title>Evolution of genes and genomes on the Drosophila phylogeny.</title>
        <authorList>
            <consortium name="Drosophila 12 Genomes Consortium"/>
            <person name="Clark A.G."/>
            <person name="Eisen M.B."/>
            <person name="Smith D.R."/>
            <person name="Bergman C.M."/>
            <person name="Oliver B."/>
            <person name="Markow T.A."/>
            <person name="Kaufman T.C."/>
            <person name="Kellis M."/>
            <person name="Gelbart W."/>
            <person name="Iyer V.N."/>
            <person name="Pollard D.A."/>
            <person name="Sackton T.B."/>
            <person name="Larracuente A.M."/>
            <person name="Singh N.D."/>
            <person name="Abad J.P."/>
            <person name="Abt D.N."/>
            <person name="Adryan B."/>
            <person name="Aguade M."/>
            <person name="Akashi H."/>
            <person name="Anderson W.W."/>
            <person name="Aquadro C.F."/>
            <person name="Ardell D.H."/>
            <person name="Arguello R."/>
            <person name="Artieri C.G."/>
            <person name="Barbash D.A."/>
            <person name="Barker D."/>
            <person name="Barsanti P."/>
            <person name="Batterham P."/>
            <person name="Batzoglou S."/>
            <person name="Begun D."/>
            <person name="Bhutkar A."/>
            <person name="Blanco E."/>
            <person name="Bosak S.A."/>
            <person name="Bradley R.K."/>
            <person name="Brand A.D."/>
            <person name="Brent M.R."/>
            <person name="Brooks A.N."/>
            <person name="Brown R.H."/>
            <person name="Butlin R.K."/>
            <person name="Caggese C."/>
            <person name="Calvi B.R."/>
            <person name="Bernardo de Carvalho A."/>
            <person name="Caspi A."/>
            <person name="Castrezana S."/>
            <person name="Celniker S.E."/>
            <person name="Chang J.L."/>
            <person name="Chapple C."/>
            <person name="Chatterji S."/>
            <person name="Chinwalla A."/>
            <person name="Civetta A."/>
            <person name="Clifton S.W."/>
            <person name="Comeron J.M."/>
            <person name="Costello J.C."/>
            <person name="Coyne J.A."/>
            <person name="Daub J."/>
            <person name="David R.G."/>
            <person name="Delcher A.L."/>
            <person name="Delehaunty K."/>
            <person name="Do C.B."/>
            <person name="Ebling H."/>
            <person name="Edwards K."/>
            <person name="Eickbush T."/>
            <person name="Evans J.D."/>
            <person name="Filipski A."/>
            <person name="Findeiss S."/>
            <person name="Freyhult E."/>
            <person name="Fulton L."/>
            <person name="Fulton R."/>
            <person name="Garcia A.C."/>
            <person name="Gardiner A."/>
            <person name="Garfield D.A."/>
            <person name="Garvin B.E."/>
            <person name="Gibson G."/>
            <person name="Gilbert D."/>
            <person name="Gnerre S."/>
            <person name="Godfrey J."/>
            <person name="Good R."/>
            <person name="Gotea V."/>
            <person name="Gravely B."/>
            <person name="Greenberg A.J."/>
            <person name="Griffiths-Jones S."/>
            <person name="Gross S."/>
            <person name="Guigo R."/>
            <person name="Gustafson E.A."/>
            <person name="Haerty W."/>
            <person name="Hahn M.W."/>
            <person name="Halligan D.L."/>
            <person name="Halpern A.L."/>
            <person name="Halter G.M."/>
            <person name="Han M.V."/>
            <person name="Heger A."/>
            <person name="Hillier L."/>
            <person name="Hinrichs A.S."/>
            <person name="Holmes I."/>
            <person name="Hoskins R.A."/>
            <person name="Hubisz M.J."/>
            <person name="Hultmark D."/>
            <person name="Huntley M.A."/>
            <person name="Jaffe D.B."/>
            <person name="Jagadeeshan S."/>
            <person name="Jeck W.R."/>
            <person name="Johnson J."/>
            <person name="Jones C.D."/>
            <person name="Jordan W.C."/>
            <person name="Karpen G.H."/>
            <person name="Kataoka E."/>
            <person name="Keightley P.D."/>
            <person name="Kheradpour P."/>
            <person name="Kirkness E.F."/>
            <person name="Koerich L.B."/>
            <person name="Kristiansen K."/>
            <person name="Kudrna D."/>
            <person name="Kulathinal R.J."/>
            <person name="Kumar S."/>
            <person name="Kwok R."/>
            <person name="Lander E."/>
            <person name="Langley C.H."/>
            <person name="Lapoint R."/>
            <person name="Lazzaro B.P."/>
            <person name="Lee S.J."/>
            <person name="Levesque L."/>
            <person name="Li R."/>
            <person name="Lin C.F."/>
            <person name="Lin M.F."/>
            <person name="Lindblad-Toh K."/>
            <person name="Llopart A."/>
            <person name="Long M."/>
            <person name="Low L."/>
            <person name="Lozovsky E."/>
            <person name="Lu J."/>
            <person name="Luo M."/>
            <person name="Machado C.A."/>
            <person name="Makalowski W."/>
            <person name="Marzo M."/>
            <person name="Matsuda M."/>
            <person name="Matzkin L."/>
            <person name="McAllister B."/>
            <person name="McBride C.S."/>
            <person name="McKernan B."/>
            <person name="McKernan K."/>
            <person name="Mendez-Lago M."/>
            <person name="Minx P."/>
            <person name="Mollenhauer M.U."/>
            <person name="Montooth K."/>
            <person name="Mount S.M."/>
            <person name="Mu X."/>
            <person name="Myers E."/>
            <person name="Negre B."/>
            <person name="Newfeld S."/>
            <person name="Nielsen R."/>
            <person name="Noor M.A."/>
            <person name="O'Grady P."/>
            <person name="Pachter L."/>
            <person name="Papaceit M."/>
            <person name="Parisi M.J."/>
            <person name="Parisi M."/>
            <person name="Parts L."/>
            <person name="Pedersen J.S."/>
            <person name="Pesole G."/>
            <person name="Phillippy A.M."/>
            <person name="Ponting C.P."/>
            <person name="Pop M."/>
            <person name="Porcelli D."/>
            <person name="Powell J.R."/>
            <person name="Prohaska S."/>
            <person name="Pruitt K."/>
            <person name="Puig M."/>
            <person name="Quesneville H."/>
            <person name="Ram K.R."/>
            <person name="Rand D."/>
            <person name="Rasmussen M.D."/>
            <person name="Reed L.K."/>
            <person name="Reenan R."/>
            <person name="Reily A."/>
            <person name="Remington K.A."/>
            <person name="Rieger T.T."/>
            <person name="Ritchie M.G."/>
            <person name="Robin C."/>
            <person name="Rogers Y.H."/>
            <person name="Rohde C."/>
            <person name="Rozas J."/>
            <person name="Rubenfield M.J."/>
            <person name="Ruiz A."/>
            <person name="Russo S."/>
            <person name="Salzberg S.L."/>
            <person name="Sanchez-Gracia A."/>
            <person name="Saranga D.J."/>
            <person name="Sato H."/>
            <person name="Schaeffer S.W."/>
            <person name="Schatz M.C."/>
            <person name="Schlenke T."/>
            <person name="Schwartz R."/>
            <person name="Segarra C."/>
            <person name="Singh R.S."/>
            <person name="Sirot L."/>
            <person name="Sirota M."/>
            <person name="Sisneros N.B."/>
            <person name="Smith C.D."/>
            <person name="Smith T.F."/>
            <person name="Spieth J."/>
            <person name="Stage D.E."/>
            <person name="Stark A."/>
            <person name="Stephan W."/>
            <person name="Strausberg R.L."/>
            <person name="Strempel S."/>
            <person name="Sturgill D."/>
            <person name="Sutton G."/>
            <person name="Sutton G.G."/>
            <person name="Tao W."/>
            <person name="Teichmann S."/>
            <person name="Tobari Y.N."/>
            <person name="Tomimura Y."/>
            <person name="Tsolas J.M."/>
            <person name="Valente V.L."/>
            <person name="Venter E."/>
            <person name="Venter J.C."/>
            <person name="Vicario S."/>
            <person name="Vieira F.G."/>
            <person name="Vilella A.J."/>
            <person name="Villasante A."/>
            <person name="Walenz B."/>
            <person name="Wang J."/>
            <person name="Wasserman M."/>
            <person name="Watts T."/>
            <person name="Wilson D."/>
            <person name="Wilson R.K."/>
            <person name="Wing R.A."/>
            <person name="Wolfner M.F."/>
            <person name="Wong A."/>
            <person name="Wong G.K."/>
            <person name="Wu C.I."/>
            <person name="Wu G."/>
            <person name="Yamamoto D."/>
            <person name="Yang H.P."/>
            <person name="Yang S.P."/>
            <person name="Yorke J.A."/>
            <person name="Yoshida K."/>
            <person name="Zdobnov E."/>
            <person name="Zhang P."/>
            <person name="Zhang Y."/>
            <person name="Zimin A.V."/>
            <person name="Baldwin J."/>
            <person name="Abdouelleil A."/>
            <person name="Abdulkadir J."/>
            <person name="Abebe A."/>
            <person name="Abera B."/>
            <person name="Abreu J."/>
            <person name="Acer S.C."/>
            <person name="Aftuck L."/>
            <person name="Alexander A."/>
            <person name="An P."/>
            <person name="Anderson E."/>
            <person name="Anderson S."/>
            <person name="Arachi H."/>
            <person name="Azer M."/>
            <person name="Bachantsang P."/>
            <person name="Barry A."/>
            <person name="Bayul T."/>
            <person name="Berlin A."/>
            <person name="Bessette D."/>
            <person name="Bloom T."/>
            <person name="Blye J."/>
            <person name="Boguslavskiy L."/>
            <person name="Bonnet C."/>
            <person name="Boukhgalter B."/>
            <person name="Bourzgui I."/>
            <person name="Brown A."/>
            <person name="Cahill P."/>
            <person name="Channer S."/>
            <person name="Cheshatsang Y."/>
            <person name="Chuda L."/>
            <person name="Citroen M."/>
            <person name="Collymore A."/>
            <person name="Cooke P."/>
            <person name="Costello M."/>
            <person name="D'Aco K."/>
            <person name="Daza R."/>
            <person name="De Haan G."/>
            <person name="DeGray S."/>
            <person name="DeMaso C."/>
            <person name="Dhargay N."/>
            <person name="Dooley K."/>
            <person name="Dooley E."/>
            <person name="Doricent M."/>
            <person name="Dorje P."/>
            <person name="Dorjee K."/>
            <person name="Dupes A."/>
            <person name="Elong R."/>
            <person name="Falk J."/>
            <person name="Farina A."/>
            <person name="Faro S."/>
            <person name="Ferguson D."/>
            <person name="Fisher S."/>
            <person name="Foley C.D."/>
            <person name="Franke A."/>
            <person name="Friedrich D."/>
            <person name="Gadbois L."/>
            <person name="Gearin G."/>
            <person name="Gearin C.R."/>
            <person name="Giannoukos G."/>
            <person name="Goode T."/>
            <person name="Graham J."/>
            <person name="Grandbois E."/>
            <person name="Grewal S."/>
            <person name="Gyaltsen K."/>
            <person name="Hafez N."/>
            <person name="Hagos B."/>
            <person name="Hall J."/>
            <person name="Henson C."/>
            <person name="Hollinger A."/>
            <person name="Honan T."/>
            <person name="Huard M.D."/>
            <person name="Hughes L."/>
            <person name="Hurhula B."/>
            <person name="Husby M.E."/>
            <person name="Kamat A."/>
            <person name="Kanga B."/>
            <person name="Kashin S."/>
            <person name="Khazanovich D."/>
            <person name="Kisner P."/>
            <person name="Lance K."/>
            <person name="Lara M."/>
            <person name="Lee W."/>
            <person name="Lennon N."/>
            <person name="Letendre F."/>
            <person name="LeVine R."/>
            <person name="Lipovsky A."/>
            <person name="Liu X."/>
            <person name="Liu J."/>
            <person name="Liu S."/>
            <person name="Lokyitsang T."/>
            <person name="Lokyitsang Y."/>
            <person name="Lubonja R."/>
            <person name="Lui A."/>
            <person name="MacDonald P."/>
            <person name="Magnisalis V."/>
            <person name="Maru K."/>
            <person name="Matthews C."/>
            <person name="McCusker W."/>
            <person name="McDonough S."/>
            <person name="Mehta T."/>
            <person name="Meldrim J."/>
            <person name="Meneus L."/>
            <person name="Mihai O."/>
            <person name="Mihalev A."/>
            <person name="Mihova T."/>
            <person name="Mittelman R."/>
            <person name="Mlenga V."/>
            <person name="Montmayeur A."/>
            <person name="Mulrain L."/>
            <person name="Navidi A."/>
            <person name="Naylor J."/>
            <person name="Negash T."/>
            <person name="Nguyen T."/>
            <person name="Nguyen N."/>
            <person name="Nicol R."/>
            <person name="Norbu C."/>
            <person name="Norbu N."/>
            <person name="Novod N."/>
            <person name="O'Neill B."/>
            <person name="Osman S."/>
            <person name="Markiewicz E."/>
            <person name="Oyono O.L."/>
            <person name="Patti C."/>
            <person name="Phunkhang P."/>
            <person name="Pierre F."/>
            <person name="Priest M."/>
            <person name="Raghuraman S."/>
            <person name="Rege F."/>
            <person name="Reyes R."/>
            <person name="Rise C."/>
            <person name="Rogov P."/>
            <person name="Ross K."/>
            <person name="Ryan E."/>
            <person name="Settipalli S."/>
            <person name="Shea T."/>
            <person name="Sherpa N."/>
            <person name="Shi L."/>
            <person name="Shih D."/>
            <person name="Sparrow T."/>
            <person name="Spaulding J."/>
            <person name="Stalker J."/>
            <person name="Stange-Thomann N."/>
            <person name="Stavropoulos S."/>
            <person name="Stone C."/>
            <person name="Strader C."/>
            <person name="Tesfaye S."/>
            <person name="Thomson T."/>
            <person name="Thoulutsang Y."/>
            <person name="Thoulutsang D."/>
            <person name="Topham K."/>
            <person name="Topping I."/>
            <person name="Tsamla T."/>
            <person name="Vassiliev H."/>
            <person name="Vo A."/>
            <person name="Wangchuk T."/>
            <person name="Wangdi T."/>
            <person name="Weiand M."/>
            <person name="Wilkinson J."/>
            <person name="Wilson A."/>
            <person name="Yadav S."/>
            <person name="Young G."/>
            <person name="Yu Q."/>
            <person name="Zembek L."/>
            <person name="Zhong D."/>
            <person name="Zimmer A."/>
            <person name="Zwirko Z."/>
            <person name="Jaffe D.B."/>
            <person name="Alvarez P."/>
            <person name="Brockman W."/>
            <person name="Butler J."/>
            <person name="Chin C."/>
            <person name="Gnerre S."/>
            <person name="Grabherr M."/>
            <person name="Kleber M."/>
            <person name="Mauceli E."/>
            <person name="MacCallum I."/>
        </authorList>
    </citation>
    <scope>NUCLEOTIDE SEQUENCE [LARGE SCALE GENOMIC DNA]</scope>
    <source>
        <strain evidence="2">Tucson 14030-0811.24</strain>
    </source>
</reference>
<dbReference type="InterPro" id="IPR036126">
    <property type="entry name" value="TBCA_sf"/>
</dbReference>
<organism evidence="1 2">
    <name type="scientific">Drosophila willistoni</name>
    <name type="common">Fruit fly</name>
    <dbReference type="NCBI Taxonomy" id="7260"/>
    <lineage>
        <taxon>Eukaryota</taxon>
        <taxon>Metazoa</taxon>
        <taxon>Ecdysozoa</taxon>
        <taxon>Arthropoda</taxon>
        <taxon>Hexapoda</taxon>
        <taxon>Insecta</taxon>
        <taxon>Pterygota</taxon>
        <taxon>Neoptera</taxon>
        <taxon>Endopterygota</taxon>
        <taxon>Diptera</taxon>
        <taxon>Brachycera</taxon>
        <taxon>Muscomorpha</taxon>
        <taxon>Ephydroidea</taxon>
        <taxon>Drosophilidae</taxon>
        <taxon>Drosophila</taxon>
        <taxon>Sophophora</taxon>
    </lineage>
</organism>
<dbReference type="SUPFAM" id="SSF46988">
    <property type="entry name" value="Tubulin chaperone cofactor A"/>
    <property type="match status" value="1"/>
</dbReference>
<keyword evidence="2" id="KW-1185">Reference proteome</keyword>
<evidence type="ECO:0008006" key="3">
    <source>
        <dbReference type="Google" id="ProtNLM"/>
    </source>
</evidence>